<dbReference type="InterPro" id="IPR011671">
    <property type="entry name" value="tRNA_uracil_MeTrfase"/>
</dbReference>
<evidence type="ECO:0000256" key="6">
    <source>
        <dbReference type="ARBA" id="ARBA00022679"/>
    </source>
</evidence>
<evidence type="ECO:0000256" key="4">
    <source>
        <dbReference type="ARBA" id="ARBA00022490"/>
    </source>
</evidence>
<gene>
    <name evidence="12" type="primary">LOC107265918</name>
</gene>
<dbReference type="GeneID" id="107265918"/>
<evidence type="ECO:0000256" key="2">
    <source>
        <dbReference type="ARBA" id="ARBA00004496"/>
    </source>
</evidence>
<sequence length="618" mass="71352">MDFKTIISQEINVDISQFWKGIYIWLNSPHTVNRRILASTKILTAEVQSKKSISLPTWKEKLHETCNIFKENPSNIDGDVLLNVFNYADIQVNNCSNIDITAAENKGIYIVVNKLLPRSTEKFSTTFELTILDKAAHSITYLHEIIYAEKHTLGLKWPYRIQFEDIGYISININNSENVENEQSIKWLKEQLFTRLIKWMMSTLPCNSVRVISLNLISSEKYMTLYNNLKKKYGTQMVKIWPETTDPIKFVYEDVAIATYLLLLWEKERIEKGILNKQSFVDLGCGNGLLVHILASEGHPGLGIDLRKRKIWDLFPKTTHLEVRTIVPSSSSLFPDTEWLIGNHSDELTPWIPVIAARSSYNCRFFLLPCCAYEFDGQKYQRDCAAMSQYSEYMQYLNNVCTQCGFKTNVDKLRIPSTKRICLIGWERTYSHSSSELQDRIIQEIIAARSAKRNQNFVIEKSAIHDQCWTQNFIPREVIEKVRNCTQLDKNLIADIVNIVTKELLKRTRMISIEGRPDFTWNAGGLIEINKIANMIPLSLLKQLKSECGGLQTLLKNNGHIFEVREGKVQFKMPGIKPIRNVKRKGNLGIIRKVKICWFHQNHPNGCPADEAYCNFKH</sequence>
<comment type="function">
    <text evidence="10">Adenosyl-L-methionine (AdoMet)-dependent tRNA (uracil-O(2)-)-methyltransferase.</text>
</comment>
<dbReference type="EC" id="2.1.1.211" evidence="10"/>
<evidence type="ECO:0000256" key="5">
    <source>
        <dbReference type="ARBA" id="ARBA00022603"/>
    </source>
</evidence>
<dbReference type="Proteomes" id="UP000694920">
    <property type="component" value="Unplaced"/>
</dbReference>
<evidence type="ECO:0000256" key="7">
    <source>
        <dbReference type="ARBA" id="ARBA00022691"/>
    </source>
</evidence>
<dbReference type="GO" id="GO:0005737">
    <property type="term" value="C:cytoplasm"/>
    <property type="evidence" value="ECO:0007669"/>
    <property type="project" value="UniProtKB-SubCell"/>
</dbReference>
<dbReference type="AlphaFoldDB" id="A0AAJ7BPT2"/>
<protein>
    <recommendedName>
        <fullName evidence="10">tRNA (uracil-O(2)-)-methyltransferase</fullName>
        <ecNumber evidence="10">2.1.1.211</ecNumber>
    </recommendedName>
</protein>
<evidence type="ECO:0000256" key="1">
    <source>
        <dbReference type="ARBA" id="ARBA00002778"/>
    </source>
</evidence>
<dbReference type="PANTHER" id="PTHR21210:SF0">
    <property type="entry name" value="TRNA (URACIL-O(2)-)-METHYLTRANSFERASE-RELATED"/>
    <property type="match status" value="1"/>
</dbReference>
<keyword evidence="11" id="KW-1185">Reference proteome</keyword>
<evidence type="ECO:0000313" key="11">
    <source>
        <dbReference type="Proteomes" id="UP000694920"/>
    </source>
</evidence>
<organism evidence="11 12">
    <name type="scientific">Cephus cinctus</name>
    <name type="common">Wheat stem sawfly</name>
    <dbReference type="NCBI Taxonomy" id="211228"/>
    <lineage>
        <taxon>Eukaryota</taxon>
        <taxon>Metazoa</taxon>
        <taxon>Ecdysozoa</taxon>
        <taxon>Arthropoda</taxon>
        <taxon>Hexapoda</taxon>
        <taxon>Insecta</taxon>
        <taxon>Pterygota</taxon>
        <taxon>Neoptera</taxon>
        <taxon>Endopterygota</taxon>
        <taxon>Hymenoptera</taxon>
        <taxon>Cephoidea</taxon>
        <taxon>Cephidae</taxon>
        <taxon>Cephus</taxon>
    </lineage>
</organism>
<keyword evidence="4 10" id="KW-0963">Cytoplasm</keyword>
<dbReference type="Pfam" id="PF07757">
    <property type="entry name" value="AdoMet_MTase"/>
    <property type="match status" value="1"/>
</dbReference>
<evidence type="ECO:0000256" key="9">
    <source>
        <dbReference type="ARBA" id="ARBA00047957"/>
    </source>
</evidence>
<dbReference type="InterPro" id="IPR029063">
    <property type="entry name" value="SAM-dependent_MTases_sf"/>
</dbReference>
<dbReference type="KEGG" id="ccin:107265918"/>
<evidence type="ECO:0000256" key="3">
    <source>
        <dbReference type="ARBA" id="ARBA00009056"/>
    </source>
</evidence>
<keyword evidence="5 10" id="KW-0489">Methyltransferase</keyword>
<keyword evidence="6 10" id="KW-0808">Transferase</keyword>
<dbReference type="SUPFAM" id="SSF53335">
    <property type="entry name" value="S-adenosyl-L-methionine-dependent methyltransferases"/>
    <property type="match status" value="1"/>
</dbReference>
<evidence type="ECO:0000313" key="12">
    <source>
        <dbReference type="RefSeq" id="XP_015591327.1"/>
    </source>
</evidence>
<keyword evidence="7 10" id="KW-0949">S-adenosyl-L-methionine</keyword>
<name>A0AAJ7BPT2_CEPCN</name>
<dbReference type="PANTHER" id="PTHR21210">
    <property type="entry name" value="TRNA (URACIL-O(2)-)-METHYLTRANSFERASE-RELATED"/>
    <property type="match status" value="1"/>
</dbReference>
<dbReference type="GO" id="GO:0141101">
    <property type="term" value="F:tRNA(Ser) (uridine(44)-2'-O-)-methyltransferase activity"/>
    <property type="evidence" value="ECO:0007669"/>
    <property type="project" value="UniProtKB-EC"/>
</dbReference>
<keyword evidence="8 10" id="KW-0819">tRNA processing</keyword>
<comment type="subcellular location">
    <subcellularLocation>
        <location evidence="2 10">Cytoplasm</location>
    </subcellularLocation>
</comment>
<comment type="function">
    <text evidence="1">Probable adenosyl-L-methionine (AdoMet)-dependent tRNA (uracil-O(2)-)-methyltransferase.</text>
</comment>
<dbReference type="RefSeq" id="XP_015591327.1">
    <property type="nucleotide sequence ID" value="XM_015735841.2"/>
</dbReference>
<proteinExistence type="inferred from homology"/>
<evidence type="ECO:0000256" key="8">
    <source>
        <dbReference type="ARBA" id="ARBA00022694"/>
    </source>
</evidence>
<evidence type="ECO:0000256" key="10">
    <source>
        <dbReference type="RuleBase" id="RU368004"/>
    </source>
</evidence>
<reference evidence="12" key="1">
    <citation type="submission" date="2025-08" db="UniProtKB">
        <authorList>
            <consortium name="RefSeq"/>
        </authorList>
    </citation>
    <scope>IDENTIFICATION</scope>
</reference>
<comment type="similarity">
    <text evidence="3 10">Belongs to the TRM44 family.</text>
</comment>
<accession>A0AAJ7BPT2</accession>
<comment type="catalytic activity">
    <reaction evidence="9 10">
        <text>uridine(44) in tRNA(Ser) + S-adenosyl-L-methionine = 2'-O-methyluridine(44) in tRNA(Ser) + S-adenosyl-L-homocysteine + H(+)</text>
        <dbReference type="Rhea" id="RHEA:43100"/>
        <dbReference type="Rhea" id="RHEA-COMP:10339"/>
        <dbReference type="Rhea" id="RHEA-COMP:10340"/>
        <dbReference type="ChEBI" id="CHEBI:15378"/>
        <dbReference type="ChEBI" id="CHEBI:57856"/>
        <dbReference type="ChEBI" id="CHEBI:59789"/>
        <dbReference type="ChEBI" id="CHEBI:65315"/>
        <dbReference type="ChEBI" id="CHEBI:74478"/>
        <dbReference type="EC" id="2.1.1.211"/>
    </reaction>
</comment>
<dbReference type="GO" id="GO:0030488">
    <property type="term" value="P:tRNA methylation"/>
    <property type="evidence" value="ECO:0007669"/>
    <property type="project" value="UniProtKB-UniRule"/>
</dbReference>